<feature type="compositionally biased region" description="Basic residues" evidence="1">
    <location>
        <begin position="220"/>
        <end position="233"/>
    </location>
</feature>
<feature type="compositionally biased region" description="Polar residues" evidence="1">
    <location>
        <begin position="14"/>
        <end position="24"/>
    </location>
</feature>
<accession>A0A158L059</accession>
<dbReference type="AlphaFoldDB" id="A0A158L059"/>
<feature type="compositionally biased region" description="Basic and acidic residues" evidence="1">
    <location>
        <begin position="248"/>
        <end position="260"/>
    </location>
</feature>
<comment type="caution">
    <text evidence="2">The sequence shown here is derived from an EMBL/GenBank/DDBJ whole genome shotgun (WGS) entry which is preliminary data.</text>
</comment>
<reference evidence="2" key="1">
    <citation type="submission" date="2016-01" db="EMBL/GenBank/DDBJ databases">
        <authorList>
            <person name="Peeters C."/>
        </authorList>
    </citation>
    <scope>NUCLEOTIDE SEQUENCE [LARGE SCALE GENOMIC DNA]</scope>
    <source>
        <strain evidence="2">LMG 22940</strain>
    </source>
</reference>
<keyword evidence="3" id="KW-1185">Reference proteome</keyword>
<gene>
    <name evidence="2" type="ORF">AWB68_08002</name>
</gene>
<protein>
    <submittedName>
        <fullName evidence="2">Uncharacterized protein</fullName>
    </submittedName>
</protein>
<proteinExistence type="predicted"/>
<name>A0A158L059_9BURK</name>
<organism evidence="2 3">
    <name type="scientific">Caballeronia choica</name>
    <dbReference type="NCBI Taxonomy" id="326476"/>
    <lineage>
        <taxon>Bacteria</taxon>
        <taxon>Pseudomonadati</taxon>
        <taxon>Pseudomonadota</taxon>
        <taxon>Betaproteobacteria</taxon>
        <taxon>Burkholderiales</taxon>
        <taxon>Burkholderiaceae</taxon>
        <taxon>Caballeronia</taxon>
    </lineage>
</organism>
<feature type="region of interest" description="Disordered" evidence="1">
    <location>
        <begin position="13"/>
        <end position="260"/>
    </location>
</feature>
<dbReference type="Proteomes" id="UP000054770">
    <property type="component" value="Unassembled WGS sequence"/>
</dbReference>
<evidence type="ECO:0000313" key="3">
    <source>
        <dbReference type="Proteomes" id="UP000054770"/>
    </source>
</evidence>
<feature type="compositionally biased region" description="Basic residues" evidence="1">
    <location>
        <begin position="79"/>
        <end position="91"/>
    </location>
</feature>
<evidence type="ECO:0000256" key="1">
    <source>
        <dbReference type="SAM" id="MobiDB-lite"/>
    </source>
</evidence>
<evidence type="ECO:0000313" key="2">
    <source>
        <dbReference type="EMBL" id="SAL86363.1"/>
    </source>
</evidence>
<dbReference type="EMBL" id="FCON02000225">
    <property type="protein sequence ID" value="SAL86363.1"/>
    <property type="molecule type" value="Genomic_DNA"/>
</dbReference>
<sequence>MIVRMRWIAAYRGSTRSSLDQTSAGVGAEPSSVVQAQEKRACRKSGTGRGRRAQAPSGIPGGRRASAPPGSGDAGGSRRPSKKKARRKRGGPLRGVYARTKERTSRLPLRGARRVRGSPHIAPAHRISGGGAGDRQRRTAPTGRRRGASGRGLDVSSLPTASLRPFLVPEDNKNPPARRAKKQPCGATGCAGGSGRREQNFSPSIGHPRARRAPDAAGGLRRRRARSGRRRGISSRPAPTTRAVSGAADKEKAREAGLKK</sequence>